<feature type="transmembrane region" description="Helical" evidence="6">
    <location>
        <begin position="58"/>
        <end position="78"/>
    </location>
</feature>
<protein>
    <submittedName>
        <fullName evidence="7">SCAMP family protein</fullName>
    </submittedName>
</protein>
<evidence type="ECO:0000256" key="4">
    <source>
        <dbReference type="ARBA" id="ARBA00023136"/>
    </source>
</evidence>
<keyword evidence="8" id="KW-1185">Reference proteome</keyword>
<dbReference type="InterPro" id="IPR007273">
    <property type="entry name" value="SCAMP"/>
</dbReference>
<evidence type="ECO:0000256" key="2">
    <source>
        <dbReference type="ARBA" id="ARBA00022692"/>
    </source>
</evidence>
<proteinExistence type="predicted"/>
<accession>Q22DV9</accession>
<evidence type="ECO:0000313" key="8">
    <source>
        <dbReference type="Proteomes" id="UP000009168"/>
    </source>
</evidence>
<evidence type="ECO:0000313" key="7">
    <source>
        <dbReference type="EMBL" id="EAR83446.1"/>
    </source>
</evidence>
<keyword evidence="4 6" id="KW-0472">Membrane</keyword>
<feature type="transmembrane region" description="Helical" evidence="6">
    <location>
        <begin position="90"/>
        <end position="114"/>
    </location>
</feature>
<evidence type="ECO:0000256" key="1">
    <source>
        <dbReference type="ARBA" id="ARBA00004141"/>
    </source>
</evidence>
<feature type="region of interest" description="Disordered" evidence="5">
    <location>
        <begin position="197"/>
        <end position="216"/>
    </location>
</feature>
<dbReference type="OMA" id="ITHIGVF"/>
<organism evidence="7 8">
    <name type="scientific">Tetrahymena thermophila (strain SB210)</name>
    <dbReference type="NCBI Taxonomy" id="312017"/>
    <lineage>
        <taxon>Eukaryota</taxon>
        <taxon>Sar</taxon>
        <taxon>Alveolata</taxon>
        <taxon>Ciliophora</taxon>
        <taxon>Intramacronucleata</taxon>
        <taxon>Oligohymenophorea</taxon>
        <taxon>Hymenostomatida</taxon>
        <taxon>Tetrahymenina</taxon>
        <taxon>Tetrahymenidae</taxon>
        <taxon>Tetrahymena</taxon>
    </lineage>
</organism>
<dbReference type="GeneID" id="7842856"/>
<gene>
    <name evidence="7" type="ORF">TTHERM_00927000</name>
</gene>
<keyword evidence="3 6" id="KW-1133">Transmembrane helix</keyword>
<dbReference type="KEGG" id="tet:TTHERM_00927000"/>
<sequence length="216" mass="24182">MNSIGKAALSSQIGSSGNKYAVNASSKSGIKWTDFNYPPLIKVIHYDRSELQDPHKKIATLLWLGHILILLISIINFINNCVQGVGFRIGLSVAFFILFNPFEGICFYQGLLAFLDNDSKFKIYKILSVLLGLFYIAFMIGDFGNFNGFVRIKDVDAFPKALCVIESIFFFVVIVIHFYCTYKAHKWEDGPAKLLTQSDSASVASKDRSQSQISQP</sequence>
<dbReference type="RefSeq" id="XP_001031109.1">
    <property type="nucleotide sequence ID" value="XM_001031109.3"/>
</dbReference>
<dbReference type="eggNOG" id="ENOG502SWEI">
    <property type="taxonomic scope" value="Eukaryota"/>
</dbReference>
<dbReference type="Proteomes" id="UP000009168">
    <property type="component" value="Unassembled WGS sequence"/>
</dbReference>
<evidence type="ECO:0000256" key="5">
    <source>
        <dbReference type="SAM" id="MobiDB-lite"/>
    </source>
</evidence>
<feature type="transmembrane region" description="Helical" evidence="6">
    <location>
        <begin position="158"/>
        <end position="180"/>
    </location>
</feature>
<dbReference type="EMBL" id="GG662734">
    <property type="protein sequence ID" value="EAR83446.1"/>
    <property type="molecule type" value="Genomic_DNA"/>
</dbReference>
<dbReference type="GO" id="GO:0016020">
    <property type="term" value="C:membrane"/>
    <property type="evidence" value="ECO:0007669"/>
    <property type="project" value="UniProtKB-SubCell"/>
</dbReference>
<dbReference type="HOGENOM" id="CLU_1279954_0_0_1"/>
<dbReference type="InParanoid" id="Q22DV9"/>
<dbReference type="TCDB" id="8.A.103.1.15">
    <property type="family name" value="the secretory carrier-associated membrane protein (scamp) family"/>
</dbReference>
<dbReference type="GO" id="GO:0015031">
    <property type="term" value="P:protein transport"/>
    <property type="evidence" value="ECO:0007669"/>
    <property type="project" value="InterPro"/>
</dbReference>
<dbReference type="AlphaFoldDB" id="Q22DV9"/>
<dbReference type="Pfam" id="PF04144">
    <property type="entry name" value="SCAMP"/>
    <property type="match status" value="1"/>
</dbReference>
<name>Q22DV9_TETTS</name>
<dbReference type="OrthoDB" id="565522at2759"/>
<comment type="subcellular location">
    <subcellularLocation>
        <location evidence="1">Membrane</location>
        <topology evidence="1">Multi-pass membrane protein</topology>
    </subcellularLocation>
</comment>
<feature type="transmembrane region" description="Helical" evidence="6">
    <location>
        <begin position="126"/>
        <end position="146"/>
    </location>
</feature>
<evidence type="ECO:0000256" key="3">
    <source>
        <dbReference type="ARBA" id="ARBA00022989"/>
    </source>
</evidence>
<keyword evidence="2 6" id="KW-0812">Transmembrane</keyword>
<reference evidence="8" key="1">
    <citation type="journal article" date="2006" name="PLoS Biol.">
        <title>Macronuclear genome sequence of the ciliate Tetrahymena thermophila, a model eukaryote.</title>
        <authorList>
            <person name="Eisen J.A."/>
            <person name="Coyne R.S."/>
            <person name="Wu M."/>
            <person name="Wu D."/>
            <person name="Thiagarajan M."/>
            <person name="Wortman J.R."/>
            <person name="Badger J.H."/>
            <person name="Ren Q."/>
            <person name="Amedeo P."/>
            <person name="Jones K.M."/>
            <person name="Tallon L.J."/>
            <person name="Delcher A.L."/>
            <person name="Salzberg S.L."/>
            <person name="Silva J.C."/>
            <person name="Haas B.J."/>
            <person name="Majoros W.H."/>
            <person name="Farzad M."/>
            <person name="Carlton J.M."/>
            <person name="Smith R.K. Jr."/>
            <person name="Garg J."/>
            <person name="Pearlman R.E."/>
            <person name="Karrer K.M."/>
            <person name="Sun L."/>
            <person name="Manning G."/>
            <person name="Elde N.C."/>
            <person name="Turkewitz A.P."/>
            <person name="Asai D.J."/>
            <person name="Wilkes D.E."/>
            <person name="Wang Y."/>
            <person name="Cai H."/>
            <person name="Collins K."/>
            <person name="Stewart B.A."/>
            <person name="Lee S.R."/>
            <person name="Wilamowska K."/>
            <person name="Weinberg Z."/>
            <person name="Ruzzo W.L."/>
            <person name="Wloga D."/>
            <person name="Gaertig J."/>
            <person name="Frankel J."/>
            <person name="Tsao C.-C."/>
            <person name="Gorovsky M.A."/>
            <person name="Keeling P.J."/>
            <person name="Waller R.F."/>
            <person name="Patron N.J."/>
            <person name="Cherry J.M."/>
            <person name="Stover N.A."/>
            <person name="Krieger C.J."/>
            <person name="del Toro C."/>
            <person name="Ryder H.F."/>
            <person name="Williamson S.C."/>
            <person name="Barbeau R.A."/>
            <person name="Hamilton E.P."/>
            <person name="Orias E."/>
        </authorList>
    </citation>
    <scope>NUCLEOTIDE SEQUENCE [LARGE SCALE GENOMIC DNA]</scope>
    <source>
        <strain evidence="8">SB210</strain>
    </source>
</reference>
<evidence type="ECO:0000256" key="6">
    <source>
        <dbReference type="SAM" id="Phobius"/>
    </source>
</evidence>